<accession>A0A6C0U5J7</accession>
<keyword evidence="4" id="KW-1185">Reference proteome</keyword>
<protein>
    <submittedName>
        <fullName evidence="3">Uncharacterized protein</fullName>
    </submittedName>
</protein>
<evidence type="ECO:0000313" key="4">
    <source>
        <dbReference type="Proteomes" id="UP000477680"/>
    </source>
</evidence>
<keyword evidence="2" id="KW-0732">Signal</keyword>
<feature type="chain" id="PRO_5025488571" evidence="2">
    <location>
        <begin position="28"/>
        <end position="132"/>
    </location>
</feature>
<gene>
    <name evidence="3" type="ORF">G3T16_13475</name>
</gene>
<dbReference type="KEGG" id="kim:G3T16_13475"/>
<dbReference type="EMBL" id="CP048711">
    <property type="protein sequence ID" value="QIB66267.1"/>
    <property type="molecule type" value="Genomic_DNA"/>
</dbReference>
<organism evidence="3 4">
    <name type="scientific">Kineobactrum salinum</name>
    <dbReference type="NCBI Taxonomy" id="2708301"/>
    <lineage>
        <taxon>Bacteria</taxon>
        <taxon>Pseudomonadati</taxon>
        <taxon>Pseudomonadota</taxon>
        <taxon>Gammaproteobacteria</taxon>
        <taxon>Cellvibrionales</taxon>
        <taxon>Halieaceae</taxon>
        <taxon>Kineobactrum</taxon>
    </lineage>
</organism>
<evidence type="ECO:0000256" key="2">
    <source>
        <dbReference type="SAM" id="SignalP"/>
    </source>
</evidence>
<dbReference type="Proteomes" id="UP000477680">
    <property type="component" value="Chromosome"/>
</dbReference>
<name>A0A6C0U5J7_9GAMM</name>
<reference evidence="3 4" key="1">
    <citation type="submission" date="2020-02" db="EMBL/GenBank/DDBJ databases">
        <title>Genome sequencing for Kineobactrum sp. M2.</title>
        <authorList>
            <person name="Park S.-J."/>
        </authorList>
    </citation>
    <scope>NUCLEOTIDE SEQUENCE [LARGE SCALE GENOMIC DNA]</scope>
    <source>
        <strain evidence="3 4">M2</strain>
    </source>
</reference>
<evidence type="ECO:0000256" key="1">
    <source>
        <dbReference type="SAM" id="MobiDB-lite"/>
    </source>
</evidence>
<proteinExistence type="predicted"/>
<dbReference type="RefSeq" id="WP_163495702.1">
    <property type="nucleotide sequence ID" value="NZ_CP048711.1"/>
</dbReference>
<evidence type="ECO:0000313" key="3">
    <source>
        <dbReference type="EMBL" id="QIB66267.1"/>
    </source>
</evidence>
<feature type="region of interest" description="Disordered" evidence="1">
    <location>
        <begin position="112"/>
        <end position="132"/>
    </location>
</feature>
<feature type="signal peptide" evidence="2">
    <location>
        <begin position="1"/>
        <end position="27"/>
    </location>
</feature>
<dbReference type="AlphaFoldDB" id="A0A6C0U5J7"/>
<sequence length="132" mass="14060">MPATRLLATALLTAILSAATTDNTVMAAAAKTPEATQERRQYTFAWPFLEGGEMQPRGGTTQGADVTLAPAPSAAWQALQEDGLSAKERDRRAILAMTGPYRTSFDFIETIGFTPSYEPPPPTSPGPRSTST</sequence>